<evidence type="ECO:0000256" key="4">
    <source>
        <dbReference type="ARBA" id="ARBA00022807"/>
    </source>
</evidence>
<keyword evidence="4" id="KW-0788">Thiol protease</keyword>
<protein>
    <submittedName>
        <fullName evidence="7">C40 family peptidase</fullName>
    </submittedName>
</protein>
<dbReference type="Gene3D" id="3.90.1720.10">
    <property type="entry name" value="endopeptidase domain like (from Nostoc punctiforme)"/>
    <property type="match status" value="1"/>
</dbReference>
<dbReference type="PANTHER" id="PTHR47053:SF1">
    <property type="entry name" value="MUREIN DD-ENDOPEPTIDASE MEPH-RELATED"/>
    <property type="match status" value="1"/>
</dbReference>
<feature type="domain" description="NlpC/P60" evidence="6">
    <location>
        <begin position="28"/>
        <end position="148"/>
    </location>
</feature>
<dbReference type="SUPFAM" id="SSF54001">
    <property type="entry name" value="Cysteine proteinases"/>
    <property type="match status" value="1"/>
</dbReference>
<sequence>MKKFLTLAFSSLLLSISLLLPTQSADAAYSKENVITEAKKHIGTPYKWGGTTPAGFDCSGFIQYTHKKNGVSLPRTAAQMYTKGVKVSKSKMEPGDLIFFSTYKKGASHVGIYLGNNEFIHSASKGVRIDKVSNSYWSKKYLGSKRLTD</sequence>
<evidence type="ECO:0000256" key="1">
    <source>
        <dbReference type="ARBA" id="ARBA00007074"/>
    </source>
</evidence>
<proteinExistence type="inferred from homology"/>
<gene>
    <name evidence="7" type="ORF">WDJ61_03670</name>
</gene>
<keyword evidence="3" id="KW-0378">Hydrolase</keyword>
<accession>A0ABZ2N7P9</accession>
<evidence type="ECO:0000313" key="7">
    <source>
        <dbReference type="EMBL" id="WXB93759.1"/>
    </source>
</evidence>
<dbReference type="InterPro" id="IPR038765">
    <property type="entry name" value="Papain-like_cys_pep_sf"/>
</dbReference>
<feature type="signal peptide" evidence="5">
    <location>
        <begin position="1"/>
        <end position="27"/>
    </location>
</feature>
<dbReference type="Pfam" id="PF00877">
    <property type="entry name" value="NLPC_P60"/>
    <property type="match status" value="1"/>
</dbReference>
<comment type="similarity">
    <text evidence="1">Belongs to the peptidase C40 family.</text>
</comment>
<feature type="chain" id="PRO_5045703032" evidence="5">
    <location>
        <begin position="28"/>
        <end position="149"/>
    </location>
</feature>
<organism evidence="7 8">
    <name type="scientific">Bacillus kandeliae</name>
    <dbReference type="NCBI Taxonomy" id="3129297"/>
    <lineage>
        <taxon>Bacteria</taxon>
        <taxon>Bacillati</taxon>
        <taxon>Bacillota</taxon>
        <taxon>Bacilli</taxon>
        <taxon>Bacillales</taxon>
        <taxon>Bacillaceae</taxon>
        <taxon>Bacillus</taxon>
    </lineage>
</organism>
<evidence type="ECO:0000256" key="5">
    <source>
        <dbReference type="SAM" id="SignalP"/>
    </source>
</evidence>
<evidence type="ECO:0000256" key="3">
    <source>
        <dbReference type="ARBA" id="ARBA00022801"/>
    </source>
</evidence>
<keyword evidence="5" id="KW-0732">Signal</keyword>
<keyword evidence="8" id="KW-1185">Reference proteome</keyword>
<dbReference type="InterPro" id="IPR000064">
    <property type="entry name" value="NLP_P60_dom"/>
</dbReference>
<evidence type="ECO:0000256" key="2">
    <source>
        <dbReference type="ARBA" id="ARBA00022670"/>
    </source>
</evidence>
<dbReference type="InterPro" id="IPR051202">
    <property type="entry name" value="Peptidase_C40"/>
</dbReference>
<reference evidence="7 8" key="1">
    <citation type="submission" date="2024-02" db="EMBL/GenBank/DDBJ databases">
        <title>Seven novel Bacillus-like species.</title>
        <authorList>
            <person name="Liu G."/>
        </authorList>
    </citation>
    <scope>NUCLEOTIDE SEQUENCE [LARGE SCALE GENOMIC DNA]</scope>
    <source>
        <strain evidence="7 8">FJAT-52991</strain>
    </source>
</reference>
<name>A0ABZ2N7P9_9BACI</name>
<dbReference type="PROSITE" id="PS51935">
    <property type="entry name" value="NLPC_P60"/>
    <property type="match status" value="1"/>
</dbReference>
<dbReference type="PANTHER" id="PTHR47053">
    <property type="entry name" value="MUREIN DD-ENDOPEPTIDASE MEPH-RELATED"/>
    <property type="match status" value="1"/>
</dbReference>
<evidence type="ECO:0000259" key="6">
    <source>
        <dbReference type="PROSITE" id="PS51935"/>
    </source>
</evidence>
<evidence type="ECO:0000313" key="8">
    <source>
        <dbReference type="Proteomes" id="UP001387364"/>
    </source>
</evidence>
<dbReference type="EMBL" id="CP147404">
    <property type="protein sequence ID" value="WXB93759.1"/>
    <property type="molecule type" value="Genomic_DNA"/>
</dbReference>
<dbReference type="Proteomes" id="UP001387364">
    <property type="component" value="Chromosome"/>
</dbReference>
<keyword evidence="2" id="KW-0645">Protease</keyword>
<dbReference type="RefSeq" id="WP_338753240.1">
    <property type="nucleotide sequence ID" value="NZ_CP147404.1"/>
</dbReference>